<dbReference type="PANTHER" id="PTHR35004">
    <property type="entry name" value="TRANSPOSASE RV3428C-RELATED"/>
    <property type="match status" value="1"/>
</dbReference>
<dbReference type="PANTHER" id="PTHR35004:SF6">
    <property type="entry name" value="TRANSPOSASE"/>
    <property type="match status" value="1"/>
</dbReference>
<organism evidence="2">
    <name type="scientific">marine sediment metagenome</name>
    <dbReference type="NCBI Taxonomy" id="412755"/>
    <lineage>
        <taxon>unclassified sequences</taxon>
        <taxon>metagenomes</taxon>
        <taxon>ecological metagenomes</taxon>
    </lineage>
</organism>
<protein>
    <recommendedName>
        <fullName evidence="1">Integrase catalytic domain-containing protein</fullName>
    </recommendedName>
</protein>
<evidence type="ECO:0000313" key="2">
    <source>
        <dbReference type="EMBL" id="GAH67069.1"/>
    </source>
</evidence>
<reference evidence="2" key="1">
    <citation type="journal article" date="2014" name="Front. Microbiol.">
        <title>High frequency of phylogenetically diverse reductive dehalogenase-homologous genes in deep subseafloor sedimentary metagenomes.</title>
        <authorList>
            <person name="Kawai M."/>
            <person name="Futagami T."/>
            <person name="Toyoda A."/>
            <person name="Takaki Y."/>
            <person name="Nishi S."/>
            <person name="Hori S."/>
            <person name="Arai W."/>
            <person name="Tsubouchi T."/>
            <person name="Morono Y."/>
            <person name="Uchiyama I."/>
            <person name="Ito T."/>
            <person name="Fujiyama A."/>
            <person name="Inagaki F."/>
            <person name="Takami H."/>
        </authorList>
    </citation>
    <scope>NUCLEOTIDE SEQUENCE</scope>
    <source>
        <strain evidence="2">Expedition CK06-06</strain>
    </source>
</reference>
<feature type="non-terminal residue" evidence="2">
    <location>
        <position position="262"/>
    </location>
</feature>
<proteinExistence type="predicted"/>
<feature type="non-terminal residue" evidence="2">
    <location>
        <position position="1"/>
    </location>
</feature>
<dbReference type="PROSITE" id="PS50994">
    <property type="entry name" value="INTEGRASE"/>
    <property type="match status" value="1"/>
</dbReference>
<dbReference type="InterPro" id="IPR001584">
    <property type="entry name" value="Integrase_cat-core"/>
</dbReference>
<dbReference type="InterPro" id="IPR036397">
    <property type="entry name" value="RNaseH_sf"/>
</dbReference>
<name>X1ILU2_9ZZZZ</name>
<comment type="caution">
    <text evidence="2">The sequence shown here is derived from an EMBL/GenBank/DDBJ whole genome shotgun (WGS) entry which is preliminary data.</text>
</comment>
<dbReference type="InterPro" id="IPR012337">
    <property type="entry name" value="RNaseH-like_sf"/>
</dbReference>
<evidence type="ECO:0000259" key="1">
    <source>
        <dbReference type="PROSITE" id="PS50994"/>
    </source>
</evidence>
<dbReference type="Gene3D" id="3.30.420.10">
    <property type="entry name" value="Ribonuclease H-like superfamily/Ribonuclease H"/>
    <property type="match status" value="1"/>
</dbReference>
<dbReference type="SUPFAM" id="SSF53098">
    <property type="entry name" value="Ribonuclease H-like"/>
    <property type="match status" value="1"/>
</dbReference>
<accession>X1ILU2</accession>
<dbReference type="GO" id="GO:0015074">
    <property type="term" value="P:DNA integration"/>
    <property type="evidence" value="ECO:0007669"/>
    <property type="project" value="InterPro"/>
</dbReference>
<dbReference type="GO" id="GO:0003676">
    <property type="term" value="F:nucleic acid binding"/>
    <property type="evidence" value="ECO:0007669"/>
    <property type="project" value="InterPro"/>
</dbReference>
<sequence length="262" mass="29703">ACRRMGLPTRARPSKSEGDMRRWRYPHRMQCVLADGKHFRAGGTRLRRVALFFLDDATRYGLEALVGTAESTELFLHGLYGMVTKHGLPDLVYLDRGPGFISNDTLAVVQGGLGAWLIHGKAKYPQGHGALERFNRTAGDQLLRSLDGSVDVDPDCHALTLRARHFLDRYNDAPHETLGGDPPRQHWEAGRPLRFPADEADLYRRFVVREPRKVSPDHVIRADGRLWEAPRGMGDSWVQVTRHVLDGRFWVLHEGRMVQLAE</sequence>
<feature type="domain" description="Integrase catalytic" evidence="1">
    <location>
        <begin position="22"/>
        <end position="191"/>
    </location>
</feature>
<dbReference type="EMBL" id="BARU01032090">
    <property type="protein sequence ID" value="GAH67069.1"/>
    <property type="molecule type" value="Genomic_DNA"/>
</dbReference>
<gene>
    <name evidence="2" type="ORF">S03H2_50652</name>
</gene>
<dbReference type="AlphaFoldDB" id="X1ILU2"/>